<dbReference type="Proteomes" id="UP000316181">
    <property type="component" value="Unassembled WGS sequence"/>
</dbReference>
<dbReference type="AlphaFoldDB" id="A0A542SNV6"/>
<dbReference type="OrthoDB" id="3171021at2"/>
<dbReference type="GO" id="GO:0016740">
    <property type="term" value="F:transferase activity"/>
    <property type="evidence" value="ECO:0007669"/>
    <property type="project" value="UniProtKB-KW"/>
</dbReference>
<dbReference type="RefSeq" id="WP_142111546.1">
    <property type="nucleotide sequence ID" value="NZ_BAAATB010000002.1"/>
</dbReference>
<dbReference type="InterPro" id="IPR001173">
    <property type="entry name" value="Glyco_trans_2-like"/>
</dbReference>
<sequence length="361" mass="39518">MNRPLIDIVVAAHDPRRQVGRAVGSVLGSRAGDDVRVTVVAHNQPRAAFGQALAAFATDRRLRVIELSDGLHSPAGPFNAGLDAATADYVGLLGSDDYLEPGAIAAWAQHVRRWRPDYLMAAIREDGGPLWREPLLRYRRVRRLDPVRDRLDYRTAPLGLLRREFVADLGVRLTPTAATGEDIELGLAACNRGYVDAGVGMPAYVIGRDAPERVTLIPRPFHEEAIALVHLAAAPWPWQLSIRQRRAIAIKLWRTSVVTAVRGRPDASAWAQNDVRSLLAVGQWLSELAPDATGYLSIPEAMIAGVVCGIDADEPEASARDVARAARLRSPRFAQLIAARPWLSLAVDSRARRLVRLALPR</sequence>
<dbReference type="Pfam" id="PF00535">
    <property type="entry name" value="Glycos_transf_2"/>
    <property type="match status" value="1"/>
</dbReference>
<comment type="caution">
    <text evidence="2">The sequence shown here is derived from an EMBL/GenBank/DDBJ whole genome shotgun (WGS) entry which is preliminary data.</text>
</comment>
<protein>
    <submittedName>
        <fullName evidence="2">Glycosyl transferase family 2</fullName>
    </submittedName>
</protein>
<proteinExistence type="predicted"/>
<dbReference type="EMBL" id="VFNV01000001">
    <property type="protein sequence ID" value="TQK76238.1"/>
    <property type="molecule type" value="Genomic_DNA"/>
</dbReference>
<evidence type="ECO:0000259" key="1">
    <source>
        <dbReference type="Pfam" id="PF00535"/>
    </source>
</evidence>
<name>A0A542SNV6_9MICO</name>
<evidence type="ECO:0000313" key="2">
    <source>
        <dbReference type="EMBL" id="TQK76238.1"/>
    </source>
</evidence>
<evidence type="ECO:0000313" key="3">
    <source>
        <dbReference type="Proteomes" id="UP000316181"/>
    </source>
</evidence>
<dbReference type="InterPro" id="IPR029044">
    <property type="entry name" value="Nucleotide-diphossugar_trans"/>
</dbReference>
<organism evidence="2 3">
    <name type="scientific">Rarobacter incanus</name>
    <dbReference type="NCBI Taxonomy" id="153494"/>
    <lineage>
        <taxon>Bacteria</taxon>
        <taxon>Bacillati</taxon>
        <taxon>Actinomycetota</taxon>
        <taxon>Actinomycetes</taxon>
        <taxon>Micrococcales</taxon>
        <taxon>Rarobacteraceae</taxon>
        <taxon>Rarobacter</taxon>
    </lineage>
</organism>
<feature type="domain" description="Glycosyltransferase 2-like" evidence="1">
    <location>
        <begin position="8"/>
        <end position="166"/>
    </location>
</feature>
<gene>
    <name evidence="2" type="ORF">FB389_0898</name>
</gene>
<keyword evidence="2" id="KW-0808">Transferase</keyword>
<reference evidence="2 3" key="1">
    <citation type="submission" date="2019-06" db="EMBL/GenBank/DDBJ databases">
        <title>Sequencing the genomes of 1000 actinobacteria strains.</title>
        <authorList>
            <person name="Klenk H.-P."/>
        </authorList>
    </citation>
    <scope>NUCLEOTIDE SEQUENCE [LARGE SCALE GENOMIC DNA]</scope>
    <source>
        <strain evidence="2 3">DSM 10596</strain>
    </source>
</reference>
<keyword evidence="3" id="KW-1185">Reference proteome</keyword>
<accession>A0A542SNV6</accession>
<dbReference type="Gene3D" id="3.90.550.10">
    <property type="entry name" value="Spore Coat Polysaccharide Biosynthesis Protein SpsA, Chain A"/>
    <property type="match status" value="1"/>
</dbReference>
<dbReference type="SUPFAM" id="SSF53448">
    <property type="entry name" value="Nucleotide-diphospho-sugar transferases"/>
    <property type="match status" value="1"/>
</dbReference>